<dbReference type="Proteomes" id="UP000310200">
    <property type="component" value="Unassembled WGS sequence"/>
</dbReference>
<sequence>MNEINFTFLLNTFFRIYLQRDQITQIKIIQARKKTIVYTAHFYYNWTRTNLIINDSLVNTRFCIFASKFHIVTRNNRCERTKRRAITAISQGMNTEIDSANAMMVERKARCRNLTNDHVLNRNNHPTNRLLSSSLSPVWSIFRTNIPETINHKTRSGHPAQFKTFSRIVRGAGDEGRKMGAERGIWCVVALGTYVRWPPRKLAPLLSPEKPNCRWGVEPLFNFTISP</sequence>
<dbReference type="EMBL" id="QBLH01001803">
    <property type="protein sequence ID" value="TGZ50991.1"/>
    <property type="molecule type" value="Genomic_DNA"/>
</dbReference>
<name>A0A4S2KMN9_9HYME</name>
<dbReference type="AlphaFoldDB" id="A0A4S2KMN9"/>
<reference evidence="1 2" key="1">
    <citation type="journal article" date="2019" name="Philos. Trans. R. Soc. Lond., B, Biol. Sci.">
        <title>Ant behaviour and brain gene expression of defending hosts depend on the ecological success of the intruding social parasite.</title>
        <authorList>
            <person name="Kaur R."/>
            <person name="Stoldt M."/>
            <person name="Jongepier E."/>
            <person name="Feldmeyer B."/>
            <person name="Menzel F."/>
            <person name="Bornberg-Bauer E."/>
            <person name="Foitzik S."/>
        </authorList>
    </citation>
    <scope>NUCLEOTIDE SEQUENCE [LARGE SCALE GENOMIC DNA]</scope>
    <source>
        <tissue evidence="1">Whole body</tissue>
    </source>
</reference>
<proteinExistence type="predicted"/>
<comment type="caution">
    <text evidence="1">The sequence shown here is derived from an EMBL/GenBank/DDBJ whole genome shotgun (WGS) entry which is preliminary data.</text>
</comment>
<evidence type="ECO:0000313" key="2">
    <source>
        <dbReference type="Proteomes" id="UP000310200"/>
    </source>
</evidence>
<gene>
    <name evidence="1" type="ORF">DBV15_00666</name>
</gene>
<keyword evidence="2" id="KW-1185">Reference proteome</keyword>
<organism evidence="1 2">
    <name type="scientific">Temnothorax longispinosus</name>
    <dbReference type="NCBI Taxonomy" id="300112"/>
    <lineage>
        <taxon>Eukaryota</taxon>
        <taxon>Metazoa</taxon>
        <taxon>Ecdysozoa</taxon>
        <taxon>Arthropoda</taxon>
        <taxon>Hexapoda</taxon>
        <taxon>Insecta</taxon>
        <taxon>Pterygota</taxon>
        <taxon>Neoptera</taxon>
        <taxon>Endopterygota</taxon>
        <taxon>Hymenoptera</taxon>
        <taxon>Apocrita</taxon>
        <taxon>Aculeata</taxon>
        <taxon>Formicoidea</taxon>
        <taxon>Formicidae</taxon>
        <taxon>Myrmicinae</taxon>
        <taxon>Temnothorax</taxon>
    </lineage>
</organism>
<evidence type="ECO:0000313" key="1">
    <source>
        <dbReference type="EMBL" id="TGZ50991.1"/>
    </source>
</evidence>
<accession>A0A4S2KMN9</accession>
<protein>
    <submittedName>
        <fullName evidence="1">Uncharacterized protein</fullName>
    </submittedName>
</protein>